<proteinExistence type="predicted"/>
<evidence type="ECO:0000256" key="1">
    <source>
        <dbReference type="ARBA" id="ARBA00023015"/>
    </source>
</evidence>
<evidence type="ECO:0000313" key="4">
    <source>
        <dbReference type="Proteomes" id="UP001054252"/>
    </source>
</evidence>
<comment type="caution">
    <text evidence="3">The sequence shown here is derived from an EMBL/GenBank/DDBJ whole genome shotgun (WGS) entry which is preliminary data.</text>
</comment>
<keyword evidence="2" id="KW-0804">Transcription</keyword>
<dbReference type="Proteomes" id="UP001054252">
    <property type="component" value="Unassembled WGS sequence"/>
</dbReference>
<keyword evidence="4" id="KW-1185">Reference proteome</keyword>
<dbReference type="AlphaFoldDB" id="A0AAV5JBD5"/>
<dbReference type="PANTHER" id="PTHR33124:SF57">
    <property type="entry name" value="TRANSCRIPTION FACTOR UPBEAT-LIKE PROTEIN"/>
    <property type="match status" value="1"/>
</dbReference>
<reference evidence="3 4" key="1">
    <citation type="journal article" date="2021" name="Commun. Biol.">
        <title>The genome of Shorea leprosula (Dipterocarpaceae) highlights the ecological relevance of drought in aseasonal tropical rainforests.</title>
        <authorList>
            <person name="Ng K.K.S."/>
            <person name="Kobayashi M.J."/>
            <person name="Fawcett J.A."/>
            <person name="Hatakeyama M."/>
            <person name="Paape T."/>
            <person name="Ng C.H."/>
            <person name="Ang C.C."/>
            <person name="Tnah L.H."/>
            <person name="Lee C.T."/>
            <person name="Nishiyama T."/>
            <person name="Sese J."/>
            <person name="O'Brien M.J."/>
            <person name="Copetti D."/>
            <person name="Mohd Noor M.I."/>
            <person name="Ong R.C."/>
            <person name="Putra M."/>
            <person name="Sireger I.Z."/>
            <person name="Indrioko S."/>
            <person name="Kosugi Y."/>
            <person name="Izuno A."/>
            <person name="Isagi Y."/>
            <person name="Lee S.L."/>
            <person name="Shimizu K.K."/>
        </authorList>
    </citation>
    <scope>NUCLEOTIDE SEQUENCE [LARGE SCALE GENOMIC DNA]</scope>
    <source>
        <strain evidence="3">214</strain>
    </source>
</reference>
<dbReference type="GO" id="GO:0006355">
    <property type="term" value="P:regulation of DNA-templated transcription"/>
    <property type="evidence" value="ECO:0007669"/>
    <property type="project" value="InterPro"/>
</dbReference>
<dbReference type="EMBL" id="BPVZ01000029">
    <property type="protein sequence ID" value="GKV08822.1"/>
    <property type="molecule type" value="Genomic_DNA"/>
</dbReference>
<dbReference type="PANTHER" id="PTHR33124">
    <property type="entry name" value="TRANSCRIPTION FACTOR IBH1-LIKE 1"/>
    <property type="match status" value="1"/>
</dbReference>
<gene>
    <name evidence="3" type="ORF">SLEP1_g20398</name>
</gene>
<protein>
    <submittedName>
        <fullName evidence="3">Uncharacterized protein</fullName>
    </submittedName>
</protein>
<evidence type="ECO:0000313" key="3">
    <source>
        <dbReference type="EMBL" id="GKV08822.1"/>
    </source>
</evidence>
<sequence length="110" mass="12323">MGIPTNSKSPLPRAQVRARRRVRSALSRKRLQVCGCAARTANIVNRLRCCSKVSDKLEALKNLIPSHTGEASKPDQLFKETAKYIVLLRTQVVILQKLIDFYGSSEKQNS</sequence>
<organism evidence="3 4">
    <name type="scientific">Rubroshorea leprosula</name>
    <dbReference type="NCBI Taxonomy" id="152421"/>
    <lineage>
        <taxon>Eukaryota</taxon>
        <taxon>Viridiplantae</taxon>
        <taxon>Streptophyta</taxon>
        <taxon>Embryophyta</taxon>
        <taxon>Tracheophyta</taxon>
        <taxon>Spermatophyta</taxon>
        <taxon>Magnoliopsida</taxon>
        <taxon>eudicotyledons</taxon>
        <taxon>Gunneridae</taxon>
        <taxon>Pentapetalae</taxon>
        <taxon>rosids</taxon>
        <taxon>malvids</taxon>
        <taxon>Malvales</taxon>
        <taxon>Dipterocarpaceae</taxon>
        <taxon>Rubroshorea</taxon>
    </lineage>
</organism>
<keyword evidence="1" id="KW-0805">Transcription regulation</keyword>
<evidence type="ECO:0000256" key="2">
    <source>
        <dbReference type="ARBA" id="ARBA00023163"/>
    </source>
</evidence>
<dbReference type="InterPro" id="IPR044660">
    <property type="entry name" value="IBH1-like"/>
</dbReference>
<name>A0AAV5JBD5_9ROSI</name>
<accession>A0AAV5JBD5</accession>